<keyword evidence="12" id="KW-1185">Reference proteome</keyword>
<dbReference type="SUPFAM" id="SSF57701">
    <property type="entry name" value="Zn2/Cys6 DNA-binding domain"/>
    <property type="match status" value="1"/>
</dbReference>
<keyword evidence="3" id="KW-0862">Zinc</keyword>
<evidence type="ECO:0000259" key="9">
    <source>
        <dbReference type="PROSITE" id="PS50048"/>
    </source>
</evidence>
<dbReference type="CDD" id="cd00067">
    <property type="entry name" value="GAL4"/>
    <property type="match status" value="1"/>
</dbReference>
<evidence type="ECO:0000256" key="7">
    <source>
        <dbReference type="ARBA" id="ARBA00023242"/>
    </source>
</evidence>
<evidence type="ECO:0000256" key="5">
    <source>
        <dbReference type="ARBA" id="ARBA00023125"/>
    </source>
</evidence>
<dbReference type="GO" id="GO:0008270">
    <property type="term" value="F:zinc ion binding"/>
    <property type="evidence" value="ECO:0007669"/>
    <property type="project" value="UniProtKB-KW"/>
</dbReference>
<keyword evidence="2 8" id="KW-0863">Zinc-finger</keyword>
<dbReference type="InterPro" id="IPR036236">
    <property type="entry name" value="Znf_C2H2_sf"/>
</dbReference>
<dbReference type="OrthoDB" id="40579at2759"/>
<dbReference type="Pfam" id="PF00096">
    <property type="entry name" value="zf-C2H2"/>
    <property type="match status" value="2"/>
</dbReference>
<dbReference type="PROSITE" id="PS50048">
    <property type="entry name" value="ZN2_CY6_FUNGAL_2"/>
    <property type="match status" value="1"/>
</dbReference>
<dbReference type="AlphaFoldDB" id="A0A1L9T259"/>
<dbReference type="SMART" id="SM00066">
    <property type="entry name" value="GAL4"/>
    <property type="match status" value="1"/>
</dbReference>
<dbReference type="PANTHER" id="PTHR47660">
    <property type="entry name" value="TRANSCRIPTION FACTOR WITH C2H2 AND ZN(2)-CYS(6) DNA BINDING DOMAIN (EUROFUNG)-RELATED-RELATED"/>
    <property type="match status" value="1"/>
</dbReference>
<sequence length="914" mass="102260">MDEAFPATLEQISGDASVPSYQCSHCQRRFSRVDHLSRHVRTHTHEKPFTCGVCGKAFSRNDLLKRHECRHASRRRIHQAKALSGLARRVSQACRACAISKVKCDDAKPCARCVKKNTLCDYDWNASVESGQLDRQDSMEAALLDSQPGAAQAPIEPAIDSSLGLSAPTGPARPSDSGTITGQITPSLSPGLDNNVHDVSFDLDICGFQTNGSDAGFTEATLTYADFLKDLLGWDGQGDGVPRPVAGDGQGNTNIWDQHLNIDQTFDELLSFPMSDFMSPVEEAEPSAPIAGLDCSGTRRKVADRTSFEERAFVAGARAFEGSWLNWSPDSMDQPSIDQDEASLSLPHDWTKDKDSLPRDPSLAQQHLTIADRERVLSTLLLFSDRRPLIRIATTFPGTQELESMLHGFLRHQLGDTFSWFHVPTFSLPRIRDELLAALVAFGASLTHVEVIQKLGHAMADILRYSVIEQWRRDNSLSRDLQLMQALHTITFLGVYSGDRCKMEIAESTSQPLITILRRARWLLSGHYAPIIPSFEDDEAANQRKWEAWVEQESVKRLVHQVYVLDANISMMNLTTPVMHFDEIHVPMPEPNQLWLAASASEWRARYLSQSRLSAQPTLCENALRLLTDRDLIPGDDPLVSSLYVLHGLWRVIWEHRRLQDLVMLAREQSPVPDSAPSSFGGGEKLVKALTKMSARIPETPNSTGTKMYEFVFLLEFLSMTLHVPLNCLQAFAGKDGPKEAQRVCCLLQEWTPTKEARQAMWHGGQLLRAARQLPADKMRDIKVVIVYQTSLAFWAYGTVHIARRKRDGCATPTLTNVTQLTRKPLVALDGMLTPNVRRFISLDEGLPYISDTNCREDENVDENKVKLLLRPSETMAVTIRVLRPHRQGSYPPLAESFSRLMREIVRAAQAIGM</sequence>
<dbReference type="GO" id="GO:0000981">
    <property type="term" value="F:DNA-binding transcription factor activity, RNA polymerase II-specific"/>
    <property type="evidence" value="ECO:0007669"/>
    <property type="project" value="InterPro"/>
</dbReference>
<dbReference type="Proteomes" id="UP000184356">
    <property type="component" value="Unassembled WGS sequence"/>
</dbReference>
<evidence type="ECO:0000256" key="8">
    <source>
        <dbReference type="PROSITE-ProRule" id="PRU00042"/>
    </source>
</evidence>
<dbReference type="SUPFAM" id="SSF57667">
    <property type="entry name" value="beta-beta-alpha zinc fingers"/>
    <property type="match status" value="1"/>
</dbReference>
<evidence type="ECO:0000313" key="12">
    <source>
        <dbReference type="Proteomes" id="UP000184356"/>
    </source>
</evidence>
<dbReference type="InterPro" id="IPR013087">
    <property type="entry name" value="Znf_C2H2_type"/>
</dbReference>
<dbReference type="PROSITE" id="PS00028">
    <property type="entry name" value="ZINC_FINGER_C2H2_1"/>
    <property type="match status" value="2"/>
</dbReference>
<dbReference type="RefSeq" id="XP_040697227.1">
    <property type="nucleotide sequence ID" value="XM_040845420.1"/>
</dbReference>
<accession>A0A1L9T259</accession>
<dbReference type="STRING" id="1036612.A0A1L9T259"/>
<dbReference type="FunFam" id="3.30.160.60:FF:002343">
    <property type="entry name" value="Zinc finger protein 33A"/>
    <property type="match status" value="1"/>
</dbReference>
<dbReference type="PANTHER" id="PTHR47660:SF2">
    <property type="entry name" value="TRANSCRIPTION FACTOR WITH C2H2 AND ZN(2)-CYS(6) DNA BINDING DOMAIN (EUROFUNG)"/>
    <property type="match status" value="1"/>
</dbReference>
<evidence type="ECO:0000256" key="4">
    <source>
        <dbReference type="ARBA" id="ARBA00023015"/>
    </source>
</evidence>
<keyword evidence="6" id="KW-0804">Transcription</keyword>
<protein>
    <submittedName>
        <fullName evidence="11">Uncharacterized protein</fullName>
    </submittedName>
</protein>
<dbReference type="InterPro" id="IPR036864">
    <property type="entry name" value="Zn2-C6_fun-type_DNA-bd_sf"/>
</dbReference>
<keyword evidence="1" id="KW-0479">Metal-binding</keyword>
<dbReference type="Pfam" id="PF00172">
    <property type="entry name" value="Zn_clus"/>
    <property type="match status" value="1"/>
</dbReference>
<dbReference type="InterPro" id="IPR007219">
    <property type="entry name" value="XnlR_reg_dom"/>
</dbReference>
<evidence type="ECO:0000256" key="2">
    <source>
        <dbReference type="ARBA" id="ARBA00022771"/>
    </source>
</evidence>
<dbReference type="GO" id="GO:0006351">
    <property type="term" value="P:DNA-templated transcription"/>
    <property type="evidence" value="ECO:0007669"/>
    <property type="project" value="InterPro"/>
</dbReference>
<proteinExistence type="predicted"/>
<dbReference type="GeneID" id="63761493"/>
<evidence type="ECO:0000256" key="6">
    <source>
        <dbReference type="ARBA" id="ARBA00023163"/>
    </source>
</evidence>
<evidence type="ECO:0000256" key="3">
    <source>
        <dbReference type="ARBA" id="ARBA00022833"/>
    </source>
</evidence>
<feature type="domain" description="C2H2-type" evidence="10">
    <location>
        <begin position="49"/>
        <end position="76"/>
    </location>
</feature>
<dbReference type="CDD" id="cd12148">
    <property type="entry name" value="fungal_TF_MHR"/>
    <property type="match status" value="1"/>
</dbReference>
<dbReference type="VEuPathDB" id="FungiDB:ASPSYDRAFT_36362"/>
<dbReference type="Gene3D" id="3.30.160.60">
    <property type="entry name" value="Classic Zinc Finger"/>
    <property type="match status" value="2"/>
</dbReference>
<evidence type="ECO:0000256" key="1">
    <source>
        <dbReference type="ARBA" id="ARBA00022723"/>
    </source>
</evidence>
<feature type="domain" description="Zn(2)-C6 fungal-type" evidence="9">
    <location>
        <begin position="93"/>
        <end position="122"/>
    </location>
</feature>
<dbReference type="Gene3D" id="4.10.240.10">
    <property type="entry name" value="Zn(2)-C6 fungal-type DNA-binding domain"/>
    <property type="match status" value="1"/>
</dbReference>
<evidence type="ECO:0000259" key="10">
    <source>
        <dbReference type="PROSITE" id="PS50157"/>
    </source>
</evidence>
<feature type="domain" description="C2H2-type" evidence="10">
    <location>
        <begin position="21"/>
        <end position="48"/>
    </location>
</feature>
<evidence type="ECO:0000313" key="11">
    <source>
        <dbReference type="EMBL" id="OJJ53421.1"/>
    </source>
</evidence>
<dbReference type="PROSITE" id="PS00463">
    <property type="entry name" value="ZN2_CY6_FUNGAL_1"/>
    <property type="match status" value="1"/>
</dbReference>
<dbReference type="Pfam" id="PF04082">
    <property type="entry name" value="Fungal_trans"/>
    <property type="match status" value="1"/>
</dbReference>
<dbReference type="GO" id="GO:0003677">
    <property type="term" value="F:DNA binding"/>
    <property type="evidence" value="ECO:0007669"/>
    <property type="project" value="UniProtKB-KW"/>
</dbReference>
<reference evidence="12" key="1">
    <citation type="journal article" date="2017" name="Genome Biol.">
        <title>Comparative genomics reveals high biological diversity and specific adaptations in the industrially and medically important fungal genus Aspergillus.</title>
        <authorList>
            <person name="de Vries R.P."/>
            <person name="Riley R."/>
            <person name="Wiebenga A."/>
            <person name="Aguilar-Osorio G."/>
            <person name="Amillis S."/>
            <person name="Uchima C.A."/>
            <person name="Anderluh G."/>
            <person name="Asadollahi M."/>
            <person name="Askin M."/>
            <person name="Barry K."/>
            <person name="Battaglia E."/>
            <person name="Bayram O."/>
            <person name="Benocci T."/>
            <person name="Braus-Stromeyer S.A."/>
            <person name="Caldana C."/>
            <person name="Canovas D."/>
            <person name="Cerqueira G.C."/>
            <person name="Chen F."/>
            <person name="Chen W."/>
            <person name="Choi C."/>
            <person name="Clum A."/>
            <person name="Dos Santos R.A."/>
            <person name="Damasio A.R."/>
            <person name="Diallinas G."/>
            <person name="Emri T."/>
            <person name="Fekete E."/>
            <person name="Flipphi M."/>
            <person name="Freyberg S."/>
            <person name="Gallo A."/>
            <person name="Gournas C."/>
            <person name="Habgood R."/>
            <person name="Hainaut M."/>
            <person name="Harispe M.L."/>
            <person name="Henrissat B."/>
            <person name="Hilden K.S."/>
            <person name="Hope R."/>
            <person name="Hossain A."/>
            <person name="Karabika E."/>
            <person name="Karaffa L."/>
            <person name="Karanyi Z."/>
            <person name="Krasevec N."/>
            <person name="Kuo A."/>
            <person name="Kusch H."/>
            <person name="LaButti K."/>
            <person name="Lagendijk E.L."/>
            <person name="Lapidus A."/>
            <person name="Levasseur A."/>
            <person name="Lindquist E."/>
            <person name="Lipzen A."/>
            <person name="Logrieco A.F."/>
            <person name="MacCabe A."/>
            <person name="Maekelae M.R."/>
            <person name="Malavazi I."/>
            <person name="Melin P."/>
            <person name="Meyer V."/>
            <person name="Mielnichuk N."/>
            <person name="Miskei M."/>
            <person name="Molnar A.P."/>
            <person name="Mule G."/>
            <person name="Ngan C.Y."/>
            <person name="Orejas M."/>
            <person name="Orosz E."/>
            <person name="Ouedraogo J.P."/>
            <person name="Overkamp K.M."/>
            <person name="Park H.-S."/>
            <person name="Perrone G."/>
            <person name="Piumi F."/>
            <person name="Punt P.J."/>
            <person name="Ram A.F."/>
            <person name="Ramon A."/>
            <person name="Rauscher S."/>
            <person name="Record E."/>
            <person name="Riano-Pachon D.M."/>
            <person name="Robert V."/>
            <person name="Roehrig J."/>
            <person name="Ruller R."/>
            <person name="Salamov A."/>
            <person name="Salih N.S."/>
            <person name="Samson R.A."/>
            <person name="Sandor E."/>
            <person name="Sanguinetti M."/>
            <person name="Schuetze T."/>
            <person name="Sepcic K."/>
            <person name="Shelest E."/>
            <person name="Sherlock G."/>
            <person name="Sophianopoulou V."/>
            <person name="Squina F.M."/>
            <person name="Sun H."/>
            <person name="Susca A."/>
            <person name="Todd R.B."/>
            <person name="Tsang A."/>
            <person name="Unkles S.E."/>
            <person name="van de Wiele N."/>
            <person name="van Rossen-Uffink D."/>
            <person name="Oliveira J.V."/>
            <person name="Vesth T.C."/>
            <person name="Visser J."/>
            <person name="Yu J.-H."/>
            <person name="Zhou M."/>
            <person name="Andersen M.R."/>
            <person name="Archer D.B."/>
            <person name="Baker S.E."/>
            <person name="Benoit I."/>
            <person name="Brakhage A.A."/>
            <person name="Braus G.H."/>
            <person name="Fischer R."/>
            <person name="Frisvad J.C."/>
            <person name="Goldman G.H."/>
            <person name="Houbraken J."/>
            <person name="Oakley B."/>
            <person name="Pocsi I."/>
            <person name="Scazzocchio C."/>
            <person name="Seiboth B."/>
            <person name="vanKuyk P.A."/>
            <person name="Wortman J."/>
            <person name="Dyer P.S."/>
            <person name="Grigoriev I.V."/>
        </authorList>
    </citation>
    <scope>NUCLEOTIDE SEQUENCE [LARGE SCALE GENOMIC DNA]</scope>
    <source>
        <strain evidence="12">CBS 593.65</strain>
    </source>
</reference>
<dbReference type="PROSITE" id="PS50157">
    <property type="entry name" value="ZINC_FINGER_C2H2_2"/>
    <property type="match status" value="2"/>
</dbReference>
<gene>
    <name evidence="11" type="ORF">ASPSYDRAFT_36362</name>
</gene>
<keyword evidence="7" id="KW-0539">Nucleus</keyword>
<keyword evidence="4" id="KW-0805">Transcription regulation</keyword>
<dbReference type="SMART" id="SM00355">
    <property type="entry name" value="ZnF_C2H2"/>
    <property type="match status" value="2"/>
</dbReference>
<dbReference type="EMBL" id="KV878597">
    <property type="protein sequence ID" value="OJJ53421.1"/>
    <property type="molecule type" value="Genomic_DNA"/>
</dbReference>
<dbReference type="InterPro" id="IPR001138">
    <property type="entry name" value="Zn2Cys6_DnaBD"/>
</dbReference>
<keyword evidence="5" id="KW-0238">DNA-binding</keyword>
<name>A0A1L9T259_9EURO</name>
<organism evidence="11 12">
    <name type="scientific">Aspergillus sydowii CBS 593.65</name>
    <dbReference type="NCBI Taxonomy" id="1036612"/>
    <lineage>
        <taxon>Eukaryota</taxon>
        <taxon>Fungi</taxon>
        <taxon>Dikarya</taxon>
        <taxon>Ascomycota</taxon>
        <taxon>Pezizomycotina</taxon>
        <taxon>Eurotiomycetes</taxon>
        <taxon>Eurotiomycetidae</taxon>
        <taxon>Eurotiales</taxon>
        <taxon>Aspergillaceae</taxon>
        <taxon>Aspergillus</taxon>
        <taxon>Aspergillus subgen. Nidulantes</taxon>
    </lineage>
</organism>